<dbReference type="SUPFAM" id="SSF55961">
    <property type="entry name" value="Bet v1-like"/>
    <property type="match status" value="1"/>
</dbReference>
<dbReference type="InterPro" id="IPR023393">
    <property type="entry name" value="START-like_dom_sf"/>
</dbReference>
<name>A0A1N6JSF7_9BACT</name>
<dbReference type="STRING" id="536979.SAMN04488055_4351"/>
<dbReference type="OrthoDB" id="2355173at2"/>
<comment type="similarity">
    <text evidence="1">Belongs to the AHA1 family.</text>
</comment>
<dbReference type="RefSeq" id="WP_074241707.1">
    <property type="nucleotide sequence ID" value="NZ_FSRA01000002.1"/>
</dbReference>
<reference evidence="3 4" key="1">
    <citation type="submission" date="2016-11" db="EMBL/GenBank/DDBJ databases">
        <authorList>
            <person name="Jaros S."/>
            <person name="Januszkiewicz K."/>
            <person name="Wedrychowicz H."/>
        </authorList>
    </citation>
    <scope>NUCLEOTIDE SEQUENCE [LARGE SCALE GENOMIC DNA]</scope>
    <source>
        <strain evidence="3 4">DSM 24787</strain>
    </source>
</reference>
<evidence type="ECO:0000313" key="4">
    <source>
        <dbReference type="Proteomes" id="UP000185003"/>
    </source>
</evidence>
<dbReference type="Proteomes" id="UP000185003">
    <property type="component" value="Unassembled WGS sequence"/>
</dbReference>
<feature type="domain" description="Activator of Hsp90 ATPase homologue 1/2-like C-terminal" evidence="2">
    <location>
        <begin position="11"/>
        <end position="143"/>
    </location>
</feature>
<evidence type="ECO:0000256" key="1">
    <source>
        <dbReference type="ARBA" id="ARBA00006817"/>
    </source>
</evidence>
<organism evidence="3 4">
    <name type="scientific">Chitinophaga niabensis</name>
    <dbReference type="NCBI Taxonomy" id="536979"/>
    <lineage>
        <taxon>Bacteria</taxon>
        <taxon>Pseudomonadati</taxon>
        <taxon>Bacteroidota</taxon>
        <taxon>Chitinophagia</taxon>
        <taxon>Chitinophagales</taxon>
        <taxon>Chitinophagaceae</taxon>
        <taxon>Chitinophaga</taxon>
    </lineage>
</organism>
<proteinExistence type="inferred from homology"/>
<evidence type="ECO:0000259" key="2">
    <source>
        <dbReference type="Pfam" id="PF08327"/>
    </source>
</evidence>
<gene>
    <name evidence="3" type="ORF">SAMN04488055_4351</name>
</gene>
<dbReference type="Gene3D" id="3.30.530.20">
    <property type="match status" value="1"/>
</dbReference>
<protein>
    <submittedName>
        <fullName evidence="3">Uncharacterized conserved protein YndB, AHSA1/START domain</fullName>
    </submittedName>
</protein>
<dbReference type="InterPro" id="IPR013538">
    <property type="entry name" value="ASHA1/2-like_C"/>
</dbReference>
<dbReference type="CDD" id="cd07814">
    <property type="entry name" value="SRPBCC_CalC_Aha1-like"/>
    <property type="match status" value="1"/>
</dbReference>
<sequence>MKKKTFSITIDAPAEKVWEQLWGKESYRIWTAPFASGSDVKTDWKKGSKAVFVDGGNNGMVSVIAENIPNEYMSIKHLGNMVNGVEDLDSPEVKKWSGSEENYTLRTAGGKTTLTVDLDVPDEFENHFDEPFPKALNELKKLAE</sequence>
<dbReference type="Pfam" id="PF08327">
    <property type="entry name" value="AHSA1"/>
    <property type="match status" value="1"/>
</dbReference>
<evidence type="ECO:0000313" key="3">
    <source>
        <dbReference type="EMBL" id="SIO47324.1"/>
    </source>
</evidence>
<dbReference type="AlphaFoldDB" id="A0A1N6JSF7"/>
<accession>A0A1N6JSF7</accession>
<dbReference type="EMBL" id="FSRA01000002">
    <property type="protein sequence ID" value="SIO47324.1"/>
    <property type="molecule type" value="Genomic_DNA"/>
</dbReference>
<keyword evidence="4" id="KW-1185">Reference proteome</keyword>